<evidence type="ECO:0000259" key="2">
    <source>
        <dbReference type="Pfam" id="PF04892"/>
    </source>
</evidence>
<organism evidence="3 4">
    <name type="scientific">Spectribacter hydrogenoxidans</name>
    <dbReference type="NCBI Taxonomy" id="3075608"/>
    <lineage>
        <taxon>Bacteria</taxon>
        <taxon>Pseudomonadati</taxon>
        <taxon>Pseudomonadota</taxon>
        <taxon>Gammaproteobacteria</taxon>
        <taxon>Salinisphaerales</taxon>
        <taxon>Salinisphaeraceae</taxon>
        <taxon>Spectribacter</taxon>
    </lineage>
</organism>
<feature type="transmembrane region" description="Helical" evidence="1">
    <location>
        <begin position="62"/>
        <end position="82"/>
    </location>
</feature>
<dbReference type="NCBIfam" id="NF037970">
    <property type="entry name" value="vanZ_1"/>
    <property type="match status" value="1"/>
</dbReference>
<dbReference type="PROSITE" id="PS51257">
    <property type="entry name" value="PROKAR_LIPOPROTEIN"/>
    <property type="match status" value="1"/>
</dbReference>
<evidence type="ECO:0000313" key="3">
    <source>
        <dbReference type="EMBL" id="MDT0636174.1"/>
    </source>
</evidence>
<dbReference type="EMBL" id="JAVRIB010000020">
    <property type="protein sequence ID" value="MDT0636174.1"/>
    <property type="molecule type" value="Genomic_DNA"/>
</dbReference>
<keyword evidence="4" id="KW-1185">Reference proteome</keyword>
<keyword evidence="1" id="KW-0472">Membrane</keyword>
<dbReference type="InterPro" id="IPR006976">
    <property type="entry name" value="VanZ-like"/>
</dbReference>
<dbReference type="PANTHER" id="PTHR28008:SF1">
    <property type="entry name" value="DOMAIN PROTEIN, PUTATIVE (AFU_ORTHOLOGUE AFUA_3G10980)-RELATED"/>
    <property type="match status" value="1"/>
</dbReference>
<gene>
    <name evidence="3" type="ORF">RM532_14570</name>
</gene>
<evidence type="ECO:0000313" key="4">
    <source>
        <dbReference type="Proteomes" id="UP001251857"/>
    </source>
</evidence>
<feature type="transmembrane region" description="Helical" evidence="1">
    <location>
        <begin position="9"/>
        <end position="29"/>
    </location>
</feature>
<protein>
    <submittedName>
        <fullName evidence="3">VanZ family protein</fullName>
    </submittedName>
</protein>
<sequence>MIDVRDPAIVWWWLGLGGCGLLLALALYPDTPGPSLAYGDKLGHLAAFAVLGAWFGALRRGAFLGVGLALLAYGGLIEVLQSLTPSRRPEWADLMANLVGIVIGILLFSAGLRRVMLRIERGLGDRIRR</sequence>
<reference evidence="3 4" key="1">
    <citation type="submission" date="2023-09" db="EMBL/GenBank/DDBJ databases">
        <authorList>
            <person name="Rey-Velasco X."/>
        </authorList>
    </citation>
    <scope>NUCLEOTIDE SEQUENCE [LARGE SCALE GENOMIC DNA]</scope>
    <source>
        <strain evidence="3 4">W335</strain>
    </source>
</reference>
<dbReference type="Pfam" id="PF04892">
    <property type="entry name" value="VanZ"/>
    <property type="match status" value="1"/>
</dbReference>
<feature type="transmembrane region" description="Helical" evidence="1">
    <location>
        <begin position="94"/>
        <end position="112"/>
    </location>
</feature>
<keyword evidence="1" id="KW-1133">Transmembrane helix</keyword>
<keyword evidence="1" id="KW-0812">Transmembrane</keyword>
<dbReference type="PANTHER" id="PTHR28008">
    <property type="entry name" value="DOMAIN PROTEIN, PUTATIVE (AFU_ORTHOLOGUE AFUA_3G10980)-RELATED"/>
    <property type="match status" value="1"/>
</dbReference>
<accession>A0ABU3C3N6</accession>
<dbReference type="RefSeq" id="WP_311654069.1">
    <property type="nucleotide sequence ID" value="NZ_JAVRIB010000020.1"/>
</dbReference>
<feature type="transmembrane region" description="Helical" evidence="1">
    <location>
        <begin position="35"/>
        <end position="55"/>
    </location>
</feature>
<comment type="caution">
    <text evidence="3">The sequence shown here is derived from an EMBL/GenBank/DDBJ whole genome shotgun (WGS) entry which is preliminary data.</text>
</comment>
<dbReference type="Proteomes" id="UP001251857">
    <property type="component" value="Unassembled WGS sequence"/>
</dbReference>
<evidence type="ECO:0000256" key="1">
    <source>
        <dbReference type="SAM" id="Phobius"/>
    </source>
</evidence>
<proteinExistence type="predicted"/>
<feature type="domain" description="VanZ-like" evidence="2">
    <location>
        <begin position="42"/>
        <end position="109"/>
    </location>
</feature>
<name>A0ABU3C3N6_9GAMM</name>